<proteinExistence type="predicted"/>
<protein>
    <recommendedName>
        <fullName evidence="3">Transposase</fullName>
    </recommendedName>
</protein>
<sequence>MEREPQVFKKDGSRKRRTYSSELTLAGRIARVSAGKNSAERVGSELRWRAQLPVVQRYKFGASP</sequence>
<reference evidence="1 2" key="1">
    <citation type="journal article" date="2016" name="Sci. Rep.">
        <title>Metabolic traits of an uncultured archaeal lineage -MSBL1- from brine pools of the Red Sea.</title>
        <authorList>
            <person name="Mwirichia R."/>
            <person name="Alam I."/>
            <person name="Rashid M."/>
            <person name="Vinu M."/>
            <person name="Ba-Alawi W."/>
            <person name="Anthony Kamau A."/>
            <person name="Kamanda Ngugi D."/>
            <person name="Goker M."/>
            <person name="Klenk H.P."/>
            <person name="Bajic V."/>
            <person name="Stingl U."/>
        </authorList>
    </citation>
    <scope>NUCLEOTIDE SEQUENCE [LARGE SCALE GENOMIC DNA]</scope>
    <source>
        <strain evidence="1">SCGC-AAA382N08</strain>
    </source>
</reference>
<accession>A0A133VQB9</accession>
<dbReference type="Proteomes" id="UP000070175">
    <property type="component" value="Unassembled WGS sequence"/>
</dbReference>
<evidence type="ECO:0008006" key="3">
    <source>
        <dbReference type="Google" id="ProtNLM"/>
    </source>
</evidence>
<name>A0A133VQB9_9EURY</name>
<dbReference type="EMBL" id="LHYJ01000007">
    <property type="protein sequence ID" value="KXB08632.1"/>
    <property type="molecule type" value="Genomic_DNA"/>
</dbReference>
<dbReference type="AlphaFoldDB" id="A0A133VQB9"/>
<keyword evidence="2" id="KW-1185">Reference proteome</keyword>
<gene>
    <name evidence="1" type="ORF">AKJ56_00795</name>
</gene>
<evidence type="ECO:0000313" key="2">
    <source>
        <dbReference type="Proteomes" id="UP000070175"/>
    </source>
</evidence>
<evidence type="ECO:0000313" key="1">
    <source>
        <dbReference type="EMBL" id="KXB08632.1"/>
    </source>
</evidence>
<comment type="caution">
    <text evidence="1">The sequence shown here is derived from an EMBL/GenBank/DDBJ whole genome shotgun (WGS) entry which is preliminary data.</text>
</comment>
<organism evidence="1 2">
    <name type="scientific">candidate division MSBL1 archaeon SCGC-AAA382N08</name>
    <dbReference type="NCBI Taxonomy" id="1698285"/>
    <lineage>
        <taxon>Archaea</taxon>
        <taxon>Methanobacteriati</taxon>
        <taxon>Methanobacteriota</taxon>
        <taxon>candidate division MSBL1</taxon>
    </lineage>
</organism>